<feature type="chain" id="PRO_5046259927" evidence="2">
    <location>
        <begin position="24"/>
        <end position="532"/>
    </location>
</feature>
<sequence length="532" mass="60030">MRLILIVFFLIVSGLLAAFPARAQSDWDALIAQLGQTNPDLVTQWETAKKDAEKNEKDLKSTSDRYFQSSFDAVFGKDKVKPSDGLEMMKIIEAASSGDIDYASKAGGELFIASYMPGLGQYIAVMKKAAEGIKAAEQMWIDGLNDTKAYQNFIEILYAQPTGRDPYIPSYMITYLRNNEQFGAQISVIYDDMRAREDQMFRQWISDDAAMTQMLLPGWASRWVSARGKVPTEREMFNYFLYNQVKNSKARYMERFVDEYVRPLIRQEARLQRQKLSAIMARALTQISQDVQAEDQDSQSEDVDQCPALLAAHRQSIQNVKQQERLTTAFYGQVLQTWKARYNAAQDQEHAVQTRRWAPLHAEEKTLAEERARLDAKKESLAVLEGELKKLQASFDSSTDDEARAALGRRGSAKLAIYKPLADEVTTDVDEYNAHLASFNSRQESMREAPLDQSASKSLWRGTKATRDAIEAYRNDRSKCVRVSQTMASDNLAGQLELDPTAAIASCTAMMEAIQKSNALSEQYNGLDCGKK</sequence>
<evidence type="ECO:0000313" key="4">
    <source>
        <dbReference type="Proteomes" id="UP001161391"/>
    </source>
</evidence>
<keyword evidence="1" id="KW-0175">Coiled coil</keyword>
<evidence type="ECO:0000256" key="2">
    <source>
        <dbReference type="SAM" id="SignalP"/>
    </source>
</evidence>
<keyword evidence="4" id="KW-1185">Reference proteome</keyword>
<proteinExistence type="predicted"/>
<organism evidence="3 4">
    <name type="scientific">Algimonas ampicilliniresistens</name>
    <dbReference type="NCBI Taxonomy" id="1298735"/>
    <lineage>
        <taxon>Bacteria</taxon>
        <taxon>Pseudomonadati</taxon>
        <taxon>Pseudomonadota</taxon>
        <taxon>Alphaproteobacteria</taxon>
        <taxon>Maricaulales</taxon>
        <taxon>Robiginitomaculaceae</taxon>
        <taxon>Algimonas</taxon>
    </lineage>
</organism>
<name>A0ABQ5V9J2_9PROT</name>
<evidence type="ECO:0000256" key="1">
    <source>
        <dbReference type="SAM" id="Coils"/>
    </source>
</evidence>
<reference evidence="3" key="1">
    <citation type="journal article" date="2014" name="Int. J. Syst. Evol. Microbiol.">
        <title>Complete genome of a new Firmicutes species belonging to the dominant human colonic microbiota ('Ruminococcus bicirculans') reveals two chromosomes and a selective capacity to utilize plant glucans.</title>
        <authorList>
            <consortium name="NISC Comparative Sequencing Program"/>
            <person name="Wegmann U."/>
            <person name="Louis P."/>
            <person name="Goesmann A."/>
            <person name="Henrissat B."/>
            <person name="Duncan S.H."/>
            <person name="Flint H.J."/>
        </authorList>
    </citation>
    <scope>NUCLEOTIDE SEQUENCE</scope>
    <source>
        <strain evidence="3">NBRC 108219</strain>
    </source>
</reference>
<reference evidence="3" key="2">
    <citation type="submission" date="2023-01" db="EMBL/GenBank/DDBJ databases">
        <title>Draft genome sequence of Algimonas ampicilliniresistens strain NBRC 108219.</title>
        <authorList>
            <person name="Sun Q."/>
            <person name="Mori K."/>
        </authorList>
    </citation>
    <scope>NUCLEOTIDE SEQUENCE</scope>
    <source>
        <strain evidence="3">NBRC 108219</strain>
    </source>
</reference>
<gene>
    <name evidence="3" type="ORF">GCM10007853_15460</name>
</gene>
<dbReference type="RefSeq" id="WP_284389314.1">
    <property type="nucleotide sequence ID" value="NZ_BSNK01000001.1"/>
</dbReference>
<feature type="coiled-coil region" evidence="1">
    <location>
        <begin position="360"/>
        <end position="394"/>
    </location>
</feature>
<evidence type="ECO:0000313" key="3">
    <source>
        <dbReference type="EMBL" id="GLQ23672.1"/>
    </source>
</evidence>
<comment type="caution">
    <text evidence="3">The sequence shown here is derived from an EMBL/GenBank/DDBJ whole genome shotgun (WGS) entry which is preliminary data.</text>
</comment>
<accession>A0ABQ5V9J2</accession>
<dbReference type="EMBL" id="BSNK01000001">
    <property type="protein sequence ID" value="GLQ23672.1"/>
    <property type="molecule type" value="Genomic_DNA"/>
</dbReference>
<dbReference type="Proteomes" id="UP001161391">
    <property type="component" value="Unassembled WGS sequence"/>
</dbReference>
<keyword evidence="2" id="KW-0732">Signal</keyword>
<feature type="signal peptide" evidence="2">
    <location>
        <begin position="1"/>
        <end position="23"/>
    </location>
</feature>
<protein>
    <submittedName>
        <fullName evidence="3">Uncharacterized protein</fullName>
    </submittedName>
</protein>